<dbReference type="Pfam" id="PF01485">
    <property type="entry name" value="IBR"/>
    <property type="match status" value="1"/>
</dbReference>
<evidence type="ECO:0000256" key="9">
    <source>
        <dbReference type="PROSITE-ProRule" id="PRU00175"/>
    </source>
</evidence>
<feature type="compositionally biased region" description="Basic and acidic residues" evidence="10">
    <location>
        <begin position="11"/>
        <end position="25"/>
    </location>
</feature>
<keyword evidence="3" id="KW-0808">Transferase</keyword>
<dbReference type="GO" id="GO:0008270">
    <property type="term" value="F:zinc ion binding"/>
    <property type="evidence" value="ECO:0007669"/>
    <property type="project" value="UniProtKB-KW"/>
</dbReference>
<keyword evidence="4" id="KW-0479">Metal-binding</keyword>
<dbReference type="SMART" id="SM00184">
    <property type="entry name" value="RING"/>
    <property type="match status" value="2"/>
</dbReference>
<comment type="catalytic activity">
    <reaction evidence="1">
        <text>[E2 ubiquitin-conjugating enzyme]-S-ubiquitinyl-L-cysteine + [acceptor protein]-L-lysine = [E2 ubiquitin-conjugating enzyme]-L-cysteine + [acceptor protein]-N(6)-ubiquitinyl-L-lysine.</text>
        <dbReference type="EC" id="2.3.2.31"/>
    </reaction>
</comment>
<evidence type="ECO:0000256" key="5">
    <source>
        <dbReference type="ARBA" id="ARBA00022737"/>
    </source>
</evidence>
<dbReference type="EC" id="2.3.2.31" evidence="2"/>
<dbReference type="PANTHER" id="PTHR11685">
    <property type="entry name" value="RBR FAMILY RING FINGER AND IBR DOMAIN-CONTAINING"/>
    <property type="match status" value="1"/>
</dbReference>
<feature type="region of interest" description="Disordered" evidence="10">
    <location>
        <begin position="576"/>
        <end position="654"/>
    </location>
</feature>
<evidence type="ECO:0000313" key="13">
    <source>
        <dbReference type="EMBL" id="KAK0618101.1"/>
    </source>
</evidence>
<dbReference type="InterPro" id="IPR001841">
    <property type="entry name" value="Znf_RING"/>
</dbReference>
<feature type="compositionally biased region" description="Basic residues" evidence="10">
    <location>
        <begin position="578"/>
        <end position="591"/>
    </location>
</feature>
<feature type="region of interest" description="Disordered" evidence="10">
    <location>
        <begin position="1"/>
        <end position="99"/>
    </location>
</feature>
<evidence type="ECO:0000256" key="2">
    <source>
        <dbReference type="ARBA" id="ARBA00012251"/>
    </source>
</evidence>
<evidence type="ECO:0000256" key="3">
    <source>
        <dbReference type="ARBA" id="ARBA00022679"/>
    </source>
</evidence>
<dbReference type="EMBL" id="JAULSR010000005">
    <property type="protein sequence ID" value="KAK0618101.1"/>
    <property type="molecule type" value="Genomic_DNA"/>
</dbReference>
<sequence length="654" mass="75291">MAHSRTKRGKPPAEEMRSRISKDVQPRTSSPVPHISVPLFGTSPPVSNKKYARSSRVSDHGRGRDPRPRLDAQAHSRPHSRHHHHSRQPKTLPNPPLPPRVKIQLVSLDPRYVDFEVRINPDFLVEKLEDRIRRLYREKHNRWIESTAHFKYYAQDATELQPTDRITADSSRIWYHMSKTPDEIGRWKFTHFRDMMHGRLDYADELIKAIEGGATVRELRRLIADHLAIEDPYRVVLIARDGTRRGLLHGDCWESQRRDYVYHPDGSYLKNGMTLRSLRRYLETRLFSNVCHPQRDKTEYCPQSRSTFTTIDGQRLGLETRVCWGATYKYELLDDAAETFSSEEAWLLPTTETCIVCVEDKKISDLPVKVTKGCKHDATVCKDCLKTWLSTGLETGAWDKLKCPECPELLEYRDIQRYASPATFARYDVLTARAAVQKMPNFGWCLSTKCESGQIHDPECAKFQCMACRSSHCVTHNVAWHDGETCEEYDARNQQRKKDEKASEKIIKKTSRNCPRCKRDVHKYVGCNHITCTCGHEWCYICLESFVRNSLNYPICNHKNGCPEFDMFAEIFNDPNRRRPPLRQNHARHRTPPGPNLTRMENGANTENPNQDPTPAATVAATAATVAGENPGQQHWAPPPLRGVGLPRRPLNRS</sequence>
<dbReference type="GO" id="GO:0061630">
    <property type="term" value="F:ubiquitin protein ligase activity"/>
    <property type="evidence" value="ECO:0007669"/>
    <property type="project" value="UniProtKB-EC"/>
</dbReference>
<keyword evidence="6 9" id="KW-0863">Zinc-finger</keyword>
<feature type="compositionally biased region" description="Basic residues" evidence="10">
    <location>
        <begin position="76"/>
        <end position="88"/>
    </location>
</feature>
<feature type="compositionally biased region" description="Basic residues" evidence="10">
    <location>
        <begin position="1"/>
        <end position="10"/>
    </location>
</feature>
<dbReference type="AlphaFoldDB" id="A0AA39WME8"/>
<evidence type="ECO:0000259" key="12">
    <source>
        <dbReference type="PROSITE" id="PS51873"/>
    </source>
</evidence>
<evidence type="ECO:0000259" key="11">
    <source>
        <dbReference type="PROSITE" id="PS50089"/>
    </source>
</evidence>
<dbReference type="CDD" id="cd22584">
    <property type="entry name" value="Rcat_RBR_unk"/>
    <property type="match status" value="1"/>
</dbReference>
<evidence type="ECO:0000256" key="1">
    <source>
        <dbReference type="ARBA" id="ARBA00001798"/>
    </source>
</evidence>
<dbReference type="Gene3D" id="1.20.120.1750">
    <property type="match status" value="1"/>
</dbReference>
<dbReference type="PROSITE" id="PS50089">
    <property type="entry name" value="ZF_RING_2"/>
    <property type="match status" value="1"/>
</dbReference>
<feature type="compositionally biased region" description="Low complexity" evidence="10">
    <location>
        <begin position="613"/>
        <end position="627"/>
    </location>
</feature>
<dbReference type="SMART" id="SM00647">
    <property type="entry name" value="IBR"/>
    <property type="match status" value="2"/>
</dbReference>
<dbReference type="PROSITE" id="PS51873">
    <property type="entry name" value="TRIAD"/>
    <property type="match status" value="1"/>
</dbReference>
<name>A0AA39WME8_9PEZI</name>
<protein>
    <recommendedName>
        <fullName evidence="2">RBR-type E3 ubiquitin transferase</fullName>
        <ecNumber evidence="2">2.3.2.31</ecNumber>
    </recommendedName>
</protein>
<evidence type="ECO:0000256" key="4">
    <source>
        <dbReference type="ARBA" id="ARBA00022723"/>
    </source>
</evidence>
<dbReference type="Gene3D" id="3.30.40.10">
    <property type="entry name" value="Zinc/RING finger domain, C3HC4 (zinc finger)"/>
    <property type="match status" value="1"/>
</dbReference>
<evidence type="ECO:0000313" key="14">
    <source>
        <dbReference type="Proteomes" id="UP001174934"/>
    </source>
</evidence>
<dbReference type="Proteomes" id="UP001174934">
    <property type="component" value="Unassembled WGS sequence"/>
</dbReference>
<feature type="domain" description="RING-type" evidence="11">
    <location>
        <begin position="354"/>
        <end position="406"/>
    </location>
</feature>
<dbReference type="InterPro" id="IPR002867">
    <property type="entry name" value="IBR_dom"/>
</dbReference>
<keyword evidence="7" id="KW-0833">Ubl conjugation pathway</keyword>
<dbReference type="SUPFAM" id="SSF57850">
    <property type="entry name" value="RING/U-box"/>
    <property type="match status" value="3"/>
</dbReference>
<feature type="domain" description="RING-type" evidence="12">
    <location>
        <begin position="350"/>
        <end position="566"/>
    </location>
</feature>
<dbReference type="Pfam" id="PF26200">
    <property type="entry name" value="Rcat_RNF216"/>
    <property type="match status" value="1"/>
</dbReference>
<feature type="compositionally biased region" description="Low complexity" evidence="10">
    <location>
        <begin position="642"/>
        <end position="654"/>
    </location>
</feature>
<feature type="compositionally biased region" description="Basic and acidic residues" evidence="10">
    <location>
        <begin position="56"/>
        <end position="74"/>
    </location>
</feature>
<keyword evidence="8" id="KW-0862">Zinc</keyword>
<keyword evidence="5" id="KW-0677">Repeat</keyword>
<dbReference type="GO" id="GO:0016567">
    <property type="term" value="P:protein ubiquitination"/>
    <property type="evidence" value="ECO:0007669"/>
    <property type="project" value="InterPro"/>
</dbReference>
<keyword evidence="14" id="KW-1185">Reference proteome</keyword>
<proteinExistence type="predicted"/>
<dbReference type="InterPro" id="IPR044066">
    <property type="entry name" value="TRIAD_supradom"/>
</dbReference>
<dbReference type="InterPro" id="IPR013083">
    <property type="entry name" value="Znf_RING/FYVE/PHD"/>
</dbReference>
<evidence type="ECO:0000256" key="10">
    <source>
        <dbReference type="SAM" id="MobiDB-lite"/>
    </source>
</evidence>
<organism evidence="13 14">
    <name type="scientific">Bombardia bombarda</name>
    <dbReference type="NCBI Taxonomy" id="252184"/>
    <lineage>
        <taxon>Eukaryota</taxon>
        <taxon>Fungi</taxon>
        <taxon>Dikarya</taxon>
        <taxon>Ascomycota</taxon>
        <taxon>Pezizomycotina</taxon>
        <taxon>Sordariomycetes</taxon>
        <taxon>Sordariomycetidae</taxon>
        <taxon>Sordariales</taxon>
        <taxon>Lasiosphaeriaceae</taxon>
        <taxon>Bombardia</taxon>
    </lineage>
</organism>
<comment type="caution">
    <text evidence="13">The sequence shown here is derived from an EMBL/GenBank/DDBJ whole genome shotgun (WGS) entry which is preliminary data.</text>
</comment>
<gene>
    <name evidence="13" type="ORF">B0T17DRAFT_509660</name>
</gene>
<accession>A0AA39WME8</accession>
<evidence type="ECO:0000256" key="6">
    <source>
        <dbReference type="ARBA" id="ARBA00022771"/>
    </source>
</evidence>
<evidence type="ECO:0000256" key="8">
    <source>
        <dbReference type="ARBA" id="ARBA00022833"/>
    </source>
</evidence>
<dbReference type="InterPro" id="IPR031127">
    <property type="entry name" value="E3_UB_ligase_RBR"/>
</dbReference>
<evidence type="ECO:0000256" key="7">
    <source>
        <dbReference type="ARBA" id="ARBA00022786"/>
    </source>
</evidence>
<reference evidence="13" key="1">
    <citation type="submission" date="2023-06" db="EMBL/GenBank/DDBJ databases">
        <title>Genome-scale phylogeny and comparative genomics of the fungal order Sordariales.</title>
        <authorList>
            <consortium name="Lawrence Berkeley National Laboratory"/>
            <person name="Hensen N."/>
            <person name="Bonometti L."/>
            <person name="Westerberg I."/>
            <person name="Brannstrom I.O."/>
            <person name="Guillou S."/>
            <person name="Cros-Aarteil S."/>
            <person name="Calhoun S."/>
            <person name="Haridas S."/>
            <person name="Kuo A."/>
            <person name="Mondo S."/>
            <person name="Pangilinan J."/>
            <person name="Riley R."/>
            <person name="LaButti K."/>
            <person name="Andreopoulos B."/>
            <person name="Lipzen A."/>
            <person name="Chen C."/>
            <person name="Yanf M."/>
            <person name="Daum C."/>
            <person name="Ng V."/>
            <person name="Clum A."/>
            <person name="Steindorff A."/>
            <person name="Ohm R."/>
            <person name="Martin F."/>
            <person name="Silar P."/>
            <person name="Natvig D."/>
            <person name="Lalanne C."/>
            <person name="Gautier V."/>
            <person name="Ament-velasquez S.L."/>
            <person name="Kruys A."/>
            <person name="Hutchinson M.I."/>
            <person name="Powell A.J."/>
            <person name="Barry K."/>
            <person name="Miller A.N."/>
            <person name="Grigoriev I.V."/>
            <person name="Debuchy R."/>
            <person name="Gladieux P."/>
            <person name="Thoren M.H."/>
            <person name="Johannesson H."/>
        </authorList>
    </citation>
    <scope>NUCLEOTIDE SEQUENCE</scope>
    <source>
        <strain evidence="13">SMH3391-2</strain>
    </source>
</reference>